<dbReference type="RefSeq" id="WP_068168774.1">
    <property type="nucleotide sequence ID" value="NZ_AOGK01000001.1"/>
</dbReference>
<reference evidence="1" key="1">
    <citation type="submission" date="2013-01" db="EMBL/GenBank/DDBJ databases">
        <title>Genome draft of Hydrogenophaga taeniospiralis 2K1.</title>
        <authorList>
            <person name="Gomila M."/>
            <person name="Lalucat J."/>
        </authorList>
    </citation>
    <scope>NUCLEOTIDE SEQUENCE</scope>
    <source>
        <strain evidence="1">CCUG 15921</strain>
    </source>
</reference>
<dbReference type="InterPro" id="IPR036768">
    <property type="entry name" value="PolIII_chi_sf"/>
</dbReference>
<dbReference type="OrthoDB" id="5297568at2"/>
<organism evidence="1 2">
    <name type="scientific">Hydrogenophaga taeniospiralis CCUG 15921</name>
    <dbReference type="NCBI Taxonomy" id="1281780"/>
    <lineage>
        <taxon>Bacteria</taxon>
        <taxon>Pseudomonadati</taxon>
        <taxon>Pseudomonadota</taxon>
        <taxon>Betaproteobacteria</taxon>
        <taxon>Burkholderiales</taxon>
        <taxon>Comamonadaceae</taxon>
        <taxon>Hydrogenophaga</taxon>
    </lineage>
</organism>
<evidence type="ECO:0000313" key="2">
    <source>
        <dbReference type="Proteomes" id="UP001152876"/>
    </source>
</evidence>
<protein>
    <submittedName>
        <fullName evidence="1">DNA polymerase III subunit chi</fullName>
    </submittedName>
</protein>
<gene>
    <name evidence="1" type="ORF">H010_01400</name>
</gene>
<dbReference type="SUPFAM" id="SSF102400">
    <property type="entry name" value="DNA polymerase III chi subunit"/>
    <property type="match status" value="1"/>
</dbReference>
<proteinExistence type="predicted"/>
<dbReference type="PANTHER" id="PTHR38767:SF1">
    <property type="entry name" value="DNA POLYMERASE III SUBUNIT CHI"/>
    <property type="match status" value="1"/>
</dbReference>
<keyword evidence="2" id="KW-1185">Reference proteome</keyword>
<comment type="caution">
    <text evidence="1">The sequence shown here is derived from an EMBL/GenBank/DDBJ whole genome shotgun (WGS) entry which is preliminary data.</text>
</comment>
<dbReference type="AlphaFoldDB" id="A0A9X4NMX1"/>
<dbReference type="Gene3D" id="3.40.50.10110">
    <property type="entry name" value="DNA polymerase III subunit chi"/>
    <property type="match status" value="1"/>
</dbReference>
<dbReference type="InterPro" id="IPR007459">
    <property type="entry name" value="DNA_pol3_chi"/>
</dbReference>
<evidence type="ECO:0000313" key="1">
    <source>
        <dbReference type="EMBL" id="MDG5973887.1"/>
    </source>
</evidence>
<dbReference type="GO" id="GO:0032298">
    <property type="term" value="P:positive regulation of DNA-templated DNA replication initiation"/>
    <property type="evidence" value="ECO:0007669"/>
    <property type="project" value="TreeGrafter"/>
</dbReference>
<dbReference type="GO" id="GO:0003887">
    <property type="term" value="F:DNA-directed DNA polymerase activity"/>
    <property type="evidence" value="ECO:0007669"/>
    <property type="project" value="InterPro"/>
</dbReference>
<accession>A0A9X4NMX1</accession>
<name>A0A9X4NMX1_9BURK</name>
<dbReference type="GO" id="GO:0003677">
    <property type="term" value="F:DNA binding"/>
    <property type="evidence" value="ECO:0007669"/>
    <property type="project" value="InterPro"/>
</dbReference>
<dbReference type="GO" id="GO:0006260">
    <property type="term" value="P:DNA replication"/>
    <property type="evidence" value="ECO:0007669"/>
    <property type="project" value="InterPro"/>
</dbReference>
<dbReference type="Proteomes" id="UP001152876">
    <property type="component" value="Unassembled WGS sequence"/>
</dbReference>
<dbReference type="EMBL" id="AOGK01000001">
    <property type="protein sequence ID" value="MDG5973887.1"/>
    <property type="molecule type" value="Genomic_DNA"/>
</dbReference>
<sequence length="144" mass="16043">MTEVAFHFNAPDKLGYACRLLRKAYLKGARLVVLAEEGSVKALDAALWTMAQGEFVPHCHSGDPAHVRSRSPIHIGSRIPEGGNAGVLVNLRTEMPANFDQFARVIEVVTLGDDDRQRARERWRQYKALGIEPQRHDLQLAASD</sequence>
<dbReference type="PANTHER" id="PTHR38767">
    <property type="entry name" value="DNA POLYMERASE III SUBUNIT CHI"/>
    <property type="match status" value="1"/>
</dbReference>
<dbReference type="Pfam" id="PF04364">
    <property type="entry name" value="DNA_pol3_chi"/>
    <property type="match status" value="1"/>
</dbReference>